<dbReference type="RefSeq" id="WP_126780803.1">
    <property type="nucleotide sequence ID" value="NZ_CAUQJP010000105.1"/>
</dbReference>
<dbReference type="AlphaFoldDB" id="A0A429ZL06"/>
<sequence>MLDQIALPRKYGLLTIQKTSKNKNGVLVAQCICDCGQTSTPYLNNVLAGRTKSCGCLALKNQRKYKDITNQRFGKIVALSPTDERTSGAVVWNCRCDCGTHLKTSQRNLSRGIKDNCGCVNQEKLSIPGHHYNFLTVIFPISNNKKRSSKDKWLCQCDCGNLTIVAYTNIVNNHTKSCGCLKKDSLRETLVENTCLDNLNTKLYKNNTSGVKGVYSNRGKWHAYITFQNKRYTLGAYCSLLKAKEARQQAESELFTPLLQKYAVLLNSNQEI</sequence>
<evidence type="ECO:0000313" key="2">
    <source>
        <dbReference type="Proteomes" id="UP000287239"/>
    </source>
</evidence>
<proteinExistence type="predicted"/>
<reference evidence="1 2" key="1">
    <citation type="submission" date="2017-05" db="EMBL/GenBank/DDBJ databases">
        <title>Vagococcus spp. assemblies.</title>
        <authorList>
            <person name="Gulvik C.A."/>
        </authorList>
    </citation>
    <scope>NUCLEOTIDE SEQUENCE [LARGE SCALE GENOMIC DNA]</scope>
    <source>
        <strain evidence="1 2">NCFB 2777</strain>
    </source>
</reference>
<evidence type="ECO:0000313" key="1">
    <source>
        <dbReference type="EMBL" id="RST94346.1"/>
    </source>
</evidence>
<dbReference type="InterPro" id="IPR016177">
    <property type="entry name" value="DNA-bd_dom_sf"/>
</dbReference>
<evidence type="ECO:0008006" key="3">
    <source>
        <dbReference type="Google" id="ProtNLM"/>
    </source>
</evidence>
<dbReference type="OrthoDB" id="552713at2"/>
<accession>A0A429ZL06</accession>
<dbReference type="SUPFAM" id="SSF54171">
    <property type="entry name" value="DNA-binding domain"/>
    <property type="match status" value="1"/>
</dbReference>
<dbReference type="EMBL" id="NGJU01000015">
    <property type="protein sequence ID" value="RST94346.1"/>
    <property type="molecule type" value="Genomic_DNA"/>
</dbReference>
<organism evidence="1 2">
    <name type="scientific">Vagococcus salmoninarum</name>
    <dbReference type="NCBI Taxonomy" id="2739"/>
    <lineage>
        <taxon>Bacteria</taxon>
        <taxon>Bacillati</taxon>
        <taxon>Bacillota</taxon>
        <taxon>Bacilli</taxon>
        <taxon>Lactobacillales</taxon>
        <taxon>Enterococcaceae</taxon>
        <taxon>Vagococcus</taxon>
    </lineage>
</organism>
<dbReference type="Proteomes" id="UP000287239">
    <property type="component" value="Unassembled WGS sequence"/>
</dbReference>
<dbReference type="GO" id="GO:0003677">
    <property type="term" value="F:DNA binding"/>
    <property type="evidence" value="ECO:0007669"/>
    <property type="project" value="InterPro"/>
</dbReference>
<dbReference type="GeneID" id="98568757"/>
<protein>
    <recommendedName>
        <fullName evidence="3">AP2/ERF domain-containing protein</fullName>
    </recommendedName>
</protein>
<comment type="caution">
    <text evidence="1">The sequence shown here is derived from an EMBL/GenBank/DDBJ whole genome shotgun (WGS) entry which is preliminary data.</text>
</comment>
<name>A0A429ZL06_9ENTE</name>
<gene>
    <name evidence="1" type="ORF">CBF35_10265</name>
</gene>
<keyword evidence="2" id="KW-1185">Reference proteome</keyword>